<accession>A0A1Z5RJX3</accession>
<feature type="compositionally biased region" description="Low complexity" evidence="1">
    <location>
        <begin position="19"/>
        <end position="35"/>
    </location>
</feature>
<keyword evidence="3" id="KW-1185">Reference proteome</keyword>
<reference evidence="3" key="2">
    <citation type="journal article" date="2018" name="Plant J.">
        <title>The Sorghum bicolor reference genome: improved assembly, gene annotations, a transcriptome atlas, and signatures of genome organization.</title>
        <authorList>
            <person name="McCormick R.F."/>
            <person name="Truong S.K."/>
            <person name="Sreedasyam A."/>
            <person name="Jenkins J."/>
            <person name="Shu S."/>
            <person name="Sims D."/>
            <person name="Kennedy M."/>
            <person name="Amirebrahimi M."/>
            <person name="Weers B.D."/>
            <person name="McKinley B."/>
            <person name="Mattison A."/>
            <person name="Morishige D.T."/>
            <person name="Grimwood J."/>
            <person name="Schmutz J."/>
            <person name="Mullet J.E."/>
        </authorList>
    </citation>
    <scope>NUCLEOTIDE SEQUENCE [LARGE SCALE GENOMIC DNA]</scope>
    <source>
        <strain evidence="3">cv. BTx623</strain>
    </source>
</reference>
<feature type="compositionally biased region" description="Basic and acidic residues" evidence="1">
    <location>
        <begin position="101"/>
        <end position="121"/>
    </location>
</feature>
<evidence type="ECO:0000313" key="2">
    <source>
        <dbReference type="EMBL" id="OQU84028.1"/>
    </source>
</evidence>
<dbReference type="EMBL" id="CM000764">
    <property type="protein sequence ID" value="OQU84028.1"/>
    <property type="molecule type" value="Genomic_DNA"/>
</dbReference>
<feature type="region of interest" description="Disordered" evidence="1">
    <location>
        <begin position="1"/>
        <end position="46"/>
    </location>
</feature>
<organism evidence="2 3">
    <name type="scientific">Sorghum bicolor</name>
    <name type="common">Sorghum</name>
    <name type="synonym">Sorghum vulgare</name>
    <dbReference type="NCBI Taxonomy" id="4558"/>
    <lineage>
        <taxon>Eukaryota</taxon>
        <taxon>Viridiplantae</taxon>
        <taxon>Streptophyta</taxon>
        <taxon>Embryophyta</taxon>
        <taxon>Tracheophyta</taxon>
        <taxon>Spermatophyta</taxon>
        <taxon>Magnoliopsida</taxon>
        <taxon>Liliopsida</taxon>
        <taxon>Poales</taxon>
        <taxon>Poaceae</taxon>
        <taxon>PACMAD clade</taxon>
        <taxon>Panicoideae</taxon>
        <taxon>Andropogonodae</taxon>
        <taxon>Andropogoneae</taxon>
        <taxon>Sorghinae</taxon>
        <taxon>Sorghum</taxon>
    </lineage>
</organism>
<protein>
    <submittedName>
        <fullName evidence="2">Uncharacterized protein</fullName>
    </submittedName>
</protein>
<name>A0A1Z5RJX3_SORBI</name>
<feature type="region of interest" description="Disordered" evidence="1">
    <location>
        <begin position="89"/>
        <end position="121"/>
    </location>
</feature>
<evidence type="ECO:0000256" key="1">
    <source>
        <dbReference type="SAM" id="MobiDB-lite"/>
    </source>
</evidence>
<dbReference type="Gramene" id="OQU84028">
    <property type="protein sequence ID" value="OQU84028"/>
    <property type="gene ID" value="SORBI_3005G217832"/>
</dbReference>
<dbReference type="Proteomes" id="UP000000768">
    <property type="component" value="Chromosome 5"/>
</dbReference>
<sequence length="121" mass="12888">MATGITRMPAGKNPVGRGSALPTSSVPPASSAPVTSRRRRASTRLSSMEMLGLKRKLQSVCTSARSIYMYMQAASLPHGRTCITCGGPTKRQKGGGASQSDHLKLEATADRIPCQERKDDI</sequence>
<evidence type="ECO:0000313" key="3">
    <source>
        <dbReference type="Proteomes" id="UP000000768"/>
    </source>
</evidence>
<proteinExistence type="predicted"/>
<dbReference type="InParanoid" id="A0A1Z5RJX3"/>
<dbReference type="AlphaFoldDB" id="A0A1Z5RJX3"/>
<reference evidence="2 3" key="1">
    <citation type="journal article" date="2009" name="Nature">
        <title>The Sorghum bicolor genome and the diversification of grasses.</title>
        <authorList>
            <person name="Paterson A.H."/>
            <person name="Bowers J.E."/>
            <person name="Bruggmann R."/>
            <person name="Dubchak I."/>
            <person name="Grimwood J."/>
            <person name="Gundlach H."/>
            <person name="Haberer G."/>
            <person name="Hellsten U."/>
            <person name="Mitros T."/>
            <person name="Poliakov A."/>
            <person name="Schmutz J."/>
            <person name="Spannagl M."/>
            <person name="Tang H."/>
            <person name="Wang X."/>
            <person name="Wicker T."/>
            <person name="Bharti A.K."/>
            <person name="Chapman J."/>
            <person name="Feltus F.A."/>
            <person name="Gowik U."/>
            <person name="Grigoriev I.V."/>
            <person name="Lyons E."/>
            <person name="Maher C.A."/>
            <person name="Martis M."/>
            <person name="Narechania A."/>
            <person name="Otillar R.P."/>
            <person name="Penning B.W."/>
            <person name="Salamov A.A."/>
            <person name="Wang Y."/>
            <person name="Zhang L."/>
            <person name="Carpita N.C."/>
            <person name="Freeling M."/>
            <person name="Gingle A.R."/>
            <person name="Hash C.T."/>
            <person name="Keller B."/>
            <person name="Klein P."/>
            <person name="Kresovich S."/>
            <person name="McCann M.C."/>
            <person name="Ming R."/>
            <person name="Peterson D.G."/>
            <person name="Mehboob-ur-Rahman"/>
            <person name="Ware D."/>
            <person name="Westhoff P."/>
            <person name="Mayer K.F."/>
            <person name="Messing J."/>
            <person name="Rokhsar D.S."/>
        </authorList>
    </citation>
    <scope>NUCLEOTIDE SEQUENCE [LARGE SCALE GENOMIC DNA]</scope>
    <source>
        <strain evidence="3">cv. BTx623</strain>
    </source>
</reference>
<gene>
    <name evidence="2" type="ORF">SORBI_3005G217832</name>
</gene>